<evidence type="ECO:0000313" key="2">
    <source>
        <dbReference type="EMBL" id="GAA4009696.1"/>
    </source>
</evidence>
<evidence type="ECO:0000313" key="3">
    <source>
        <dbReference type="Proteomes" id="UP001501747"/>
    </source>
</evidence>
<keyword evidence="3" id="KW-1185">Reference proteome</keyword>
<dbReference type="RefSeq" id="WP_344875965.1">
    <property type="nucleotide sequence ID" value="NZ_BAABAL010000012.1"/>
</dbReference>
<gene>
    <name evidence="2" type="ORF">GCM10022247_34790</name>
</gene>
<comment type="caution">
    <text evidence="2">The sequence shown here is derived from an EMBL/GenBank/DDBJ whole genome shotgun (WGS) entry which is preliminary data.</text>
</comment>
<evidence type="ECO:0000256" key="1">
    <source>
        <dbReference type="SAM" id="MobiDB-lite"/>
    </source>
</evidence>
<dbReference type="EMBL" id="BAABAL010000012">
    <property type="protein sequence ID" value="GAA4009696.1"/>
    <property type="molecule type" value="Genomic_DNA"/>
</dbReference>
<protein>
    <submittedName>
        <fullName evidence="2">Uncharacterized protein</fullName>
    </submittedName>
</protein>
<name>A0ABP7SC94_9PSEU</name>
<reference evidence="3" key="1">
    <citation type="journal article" date="2019" name="Int. J. Syst. Evol. Microbiol.">
        <title>The Global Catalogue of Microorganisms (GCM) 10K type strain sequencing project: providing services to taxonomists for standard genome sequencing and annotation.</title>
        <authorList>
            <consortium name="The Broad Institute Genomics Platform"/>
            <consortium name="The Broad Institute Genome Sequencing Center for Infectious Disease"/>
            <person name="Wu L."/>
            <person name="Ma J."/>
        </authorList>
    </citation>
    <scope>NUCLEOTIDE SEQUENCE [LARGE SCALE GENOMIC DNA]</scope>
    <source>
        <strain evidence="3">JCM 17342</strain>
    </source>
</reference>
<sequence length="135" mass="14517">MHNDSHQSRNAGQAEDASTAESSTAVSLVEILVEAARSFADTVQREGTRELGEAIAVQADVRRALVLEKIDDVRSAVLEVVDAWNEHIGATLDEANDEQGSLRVIADDFESAGEMIYELIGTLDPTASRDADFAS</sequence>
<organism evidence="2 3">
    <name type="scientific">Allokutzneria multivorans</name>
    <dbReference type="NCBI Taxonomy" id="1142134"/>
    <lineage>
        <taxon>Bacteria</taxon>
        <taxon>Bacillati</taxon>
        <taxon>Actinomycetota</taxon>
        <taxon>Actinomycetes</taxon>
        <taxon>Pseudonocardiales</taxon>
        <taxon>Pseudonocardiaceae</taxon>
        <taxon>Allokutzneria</taxon>
    </lineage>
</organism>
<proteinExistence type="predicted"/>
<dbReference type="Proteomes" id="UP001501747">
    <property type="component" value="Unassembled WGS sequence"/>
</dbReference>
<feature type="region of interest" description="Disordered" evidence="1">
    <location>
        <begin position="1"/>
        <end position="21"/>
    </location>
</feature>
<accession>A0ABP7SC94</accession>